<sequence>MKVAKLSGDLGIRTLDLQADISELADRVTQQARTIEAISGAASQLSRDGESVSLVGQDAREKAVAARAIIDDSGRQLSTANGNFVDLIEQVSRIHARLDGFGEALKTVAHVTSVISGIASQTNLLALNATIEAARAGDAGRGFAVVAAEVKKLAQETASATQTIERSIGALTSEAGGMLDSITHGAQTARTALSDTKNIEALVDRLGSLMQGLSSNSEAVAERIASMVGSASEIRTGLSALSSTSGDNADGLQRLSGRVSIASDDTNMLLQYLAESGVDIPDSPYIRFSLTAARAVGHAIEQALDDGRISEADVFSEYYAPIRGTNPPQFTHPIQPIMQAEARAQQEVARGYKGLFGMTFTDRNSFGAIAMPERALPQRPGDEKWNAEFSRQGVVFDFPDTREQCKITEPFCIKAYRRLTAEGEVILLKQVIASIHVRGRHWGILQMAYKDQG</sequence>
<dbReference type="PANTHER" id="PTHR32089">
    <property type="entry name" value="METHYL-ACCEPTING CHEMOTAXIS PROTEIN MCPB"/>
    <property type="match status" value="1"/>
</dbReference>
<dbReference type="EMBL" id="JGVR01000008">
    <property type="protein sequence ID" value="KEZ19635.1"/>
    <property type="molecule type" value="Genomic_DNA"/>
</dbReference>
<dbReference type="InterPro" id="IPR004089">
    <property type="entry name" value="MCPsignal_dom"/>
</dbReference>
<dbReference type="Proteomes" id="UP000028534">
    <property type="component" value="Unassembled WGS sequence"/>
</dbReference>
<keyword evidence="1 2" id="KW-0807">Transducer</keyword>
<dbReference type="PATRIC" id="fig|13690.10.peg.1793"/>
<comment type="caution">
    <text evidence="4">The sequence shown here is derived from an EMBL/GenBank/DDBJ whole genome shotgun (WGS) entry which is preliminary data.</text>
</comment>
<proteinExistence type="predicted"/>
<dbReference type="SUPFAM" id="SSF58104">
    <property type="entry name" value="Methyl-accepting chemotaxis protein (MCP) signaling domain"/>
    <property type="match status" value="1"/>
</dbReference>
<evidence type="ECO:0000256" key="2">
    <source>
        <dbReference type="PROSITE-ProRule" id="PRU00284"/>
    </source>
</evidence>
<dbReference type="RefSeq" id="WP_037518662.1">
    <property type="nucleotide sequence ID" value="NZ_JGVR01000008.1"/>
</dbReference>
<dbReference type="SMART" id="SM00283">
    <property type="entry name" value="MA"/>
    <property type="match status" value="1"/>
</dbReference>
<dbReference type="GO" id="GO:0016020">
    <property type="term" value="C:membrane"/>
    <property type="evidence" value="ECO:0007669"/>
    <property type="project" value="InterPro"/>
</dbReference>
<organism evidence="4 5">
    <name type="scientific">Sphingobium yanoikuyae</name>
    <name type="common">Sphingomonas yanoikuyae</name>
    <dbReference type="NCBI Taxonomy" id="13690"/>
    <lineage>
        <taxon>Bacteria</taxon>
        <taxon>Pseudomonadati</taxon>
        <taxon>Pseudomonadota</taxon>
        <taxon>Alphaproteobacteria</taxon>
        <taxon>Sphingomonadales</taxon>
        <taxon>Sphingomonadaceae</taxon>
        <taxon>Sphingobium</taxon>
    </lineage>
</organism>
<gene>
    <name evidence="4" type="ORF">CP98_01740</name>
</gene>
<reference evidence="4 5" key="1">
    <citation type="submission" date="2014-03" db="EMBL/GenBank/DDBJ databases">
        <title>Genome sequence of Sphingobium yanoikuyae B1.</title>
        <authorList>
            <person name="Gan H.M."/>
            <person name="Gan H.Y."/>
            <person name="Savka M.A."/>
        </authorList>
    </citation>
    <scope>NUCLEOTIDE SEQUENCE [LARGE SCALE GENOMIC DNA]</scope>
    <source>
        <strain evidence="4 5">B1</strain>
    </source>
</reference>
<dbReference type="eggNOG" id="COG0840">
    <property type="taxonomic scope" value="Bacteria"/>
</dbReference>
<accession>A0A084ENU3</accession>
<dbReference type="GO" id="GO:0007165">
    <property type="term" value="P:signal transduction"/>
    <property type="evidence" value="ECO:0007669"/>
    <property type="project" value="UniProtKB-KW"/>
</dbReference>
<evidence type="ECO:0000313" key="4">
    <source>
        <dbReference type="EMBL" id="KEZ19635.1"/>
    </source>
</evidence>
<dbReference type="Pfam" id="PF00015">
    <property type="entry name" value="MCPsignal"/>
    <property type="match status" value="1"/>
</dbReference>
<dbReference type="Gene3D" id="1.10.287.950">
    <property type="entry name" value="Methyl-accepting chemotaxis protein"/>
    <property type="match status" value="1"/>
</dbReference>
<dbReference type="AlphaFoldDB" id="A0A084ENU3"/>
<protein>
    <submittedName>
        <fullName evidence="4">Methyl-accepting chemotaxis protein</fullName>
    </submittedName>
</protein>
<dbReference type="PROSITE" id="PS50111">
    <property type="entry name" value="CHEMOTAXIS_TRANSDUC_2"/>
    <property type="match status" value="1"/>
</dbReference>
<dbReference type="STRING" id="13690.AX777_09855"/>
<feature type="domain" description="Methyl-accepting transducer" evidence="3">
    <location>
        <begin position="6"/>
        <end position="242"/>
    </location>
</feature>
<name>A0A084ENU3_SPHYA</name>
<dbReference type="PANTHER" id="PTHR32089:SF112">
    <property type="entry name" value="LYSOZYME-LIKE PROTEIN-RELATED"/>
    <property type="match status" value="1"/>
</dbReference>
<evidence type="ECO:0000313" key="5">
    <source>
        <dbReference type="Proteomes" id="UP000028534"/>
    </source>
</evidence>
<evidence type="ECO:0000259" key="3">
    <source>
        <dbReference type="PROSITE" id="PS50111"/>
    </source>
</evidence>
<evidence type="ECO:0000256" key="1">
    <source>
        <dbReference type="ARBA" id="ARBA00023224"/>
    </source>
</evidence>